<organism evidence="1 2">
    <name type="scientific">Leucogyrophana mollusca</name>
    <dbReference type="NCBI Taxonomy" id="85980"/>
    <lineage>
        <taxon>Eukaryota</taxon>
        <taxon>Fungi</taxon>
        <taxon>Dikarya</taxon>
        <taxon>Basidiomycota</taxon>
        <taxon>Agaricomycotina</taxon>
        <taxon>Agaricomycetes</taxon>
        <taxon>Agaricomycetidae</taxon>
        <taxon>Boletales</taxon>
        <taxon>Boletales incertae sedis</taxon>
        <taxon>Leucogyrophana</taxon>
    </lineage>
</organism>
<dbReference type="EMBL" id="MU266420">
    <property type="protein sequence ID" value="KAH7924613.1"/>
    <property type="molecule type" value="Genomic_DNA"/>
</dbReference>
<dbReference type="Proteomes" id="UP000790709">
    <property type="component" value="Unassembled WGS sequence"/>
</dbReference>
<gene>
    <name evidence="1" type="ORF">BV22DRAFT_1105361</name>
</gene>
<keyword evidence="2" id="KW-1185">Reference proteome</keyword>
<protein>
    <submittedName>
        <fullName evidence="1">Uncharacterized protein</fullName>
    </submittedName>
</protein>
<reference evidence="1" key="1">
    <citation type="journal article" date="2021" name="New Phytol.">
        <title>Evolutionary innovations through gain and loss of genes in the ectomycorrhizal Boletales.</title>
        <authorList>
            <person name="Wu G."/>
            <person name="Miyauchi S."/>
            <person name="Morin E."/>
            <person name="Kuo A."/>
            <person name="Drula E."/>
            <person name="Varga T."/>
            <person name="Kohler A."/>
            <person name="Feng B."/>
            <person name="Cao Y."/>
            <person name="Lipzen A."/>
            <person name="Daum C."/>
            <person name="Hundley H."/>
            <person name="Pangilinan J."/>
            <person name="Johnson J."/>
            <person name="Barry K."/>
            <person name="LaButti K."/>
            <person name="Ng V."/>
            <person name="Ahrendt S."/>
            <person name="Min B."/>
            <person name="Choi I.G."/>
            <person name="Park H."/>
            <person name="Plett J.M."/>
            <person name="Magnuson J."/>
            <person name="Spatafora J.W."/>
            <person name="Nagy L.G."/>
            <person name="Henrissat B."/>
            <person name="Grigoriev I.V."/>
            <person name="Yang Z.L."/>
            <person name="Xu J."/>
            <person name="Martin F.M."/>
        </authorList>
    </citation>
    <scope>NUCLEOTIDE SEQUENCE</scope>
    <source>
        <strain evidence="1">KUC20120723A-06</strain>
    </source>
</reference>
<comment type="caution">
    <text evidence="1">The sequence shown here is derived from an EMBL/GenBank/DDBJ whole genome shotgun (WGS) entry which is preliminary data.</text>
</comment>
<name>A0ACB8BII0_9AGAM</name>
<sequence>MIARCRAKSWVIQLKEESGNGIFPNTQRGMKGHVIVYPQQPSRLAEVLPPSIDELVTPICVVFVGSSPPTAEWLREKARPLVVRKENVRRALVWLTKHNRYYKDVRIDHAVLNELQDEQLLPVHVEHVLPNEAADSLTSRYEATSPVSASVVVTDVDGNAPANELRAAAIRHIQKKGGGYIEIPHGSTPVNEFFNPSLFPMIYPTLYPYGLGGFENPARTVKLSMKRHAKHFNITHFFSLFSMSCKGACLCYTPV</sequence>
<accession>A0ACB8BII0</accession>
<evidence type="ECO:0000313" key="2">
    <source>
        <dbReference type="Proteomes" id="UP000790709"/>
    </source>
</evidence>
<proteinExistence type="predicted"/>
<evidence type="ECO:0000313" key="1">
    <source>
        <dbReference type="EMBL" id="KAH7924613.1"/>
    </source>
</evidence>